<name>A0A9J6FEC0_HAELO</name>
<feature type="region of interest" description="Disordered" evidence="3">
    <location>
        <begin position="160"/>
        <end position="179"/>
    </location>
</feature>
<dbReference type="Pfam" id="PF03221">
    <property type="entry name" value="HTH_Tnp_Tc5"/>
    <property type="match status" value="1"/>
</dbReference>
<accession>A0A9J6FEC0</accession>
<dbReference type="EMBL" id="JABSTR010000001">
    <property type="protein sequence ID" value="KAH9360729.1"/>
    <property type="molecule type" value="Genomic_DNA"/>
</dbReference>
<dbReference type="InterPro" id="IPR006600">
    <property type="entry name" value="HTH_CenpB_DNA-bd_dom"/>
</dbReference>
<evidence type="ECO:0000259" key="4">
    <source>
        <dbReference type="PROSITE" id="PS51253"/>
    </source>
</evidence>
<organism evidence="5 6">
    <name type="scientific">Haemaphysalis longicornis</name>
    <name type="common">Bush tick</name>
    <dbReference type="NCBI Taxonomy" id="44386"/>
    <lineage>
        <taxon>Eukaryota</taxon>
        <taxon>Metazoa</taxon>
        <taxon>Ecdysozoa</taxon>
        <taxon>Arthropoda</taxon>
        <taxon>Chelicerata</taxon>
        <taxon>Arachnida</taxon>
        <taxon>Acari</taxon>
        <taxon>Parasitiformes</taxon>
        <taxon>Ixodida</taxon>
        <taxon>Ixodoidea</taxon>
        <taxon>Ixodidae</taxon>
        <taxon>Haemaphysalinae</taxon>
        <taxon>Haemaphysalis</taxon>
    </lineage>
</organism>
<comment type="subcellular location">
    <subcellularLocation>
        <location evidence="1">Nucleus</location>
    </subcellularLocation>
</comment>
<keyword evidence="6" id="KW-1185">Reference proteome</keyword>
<sequence>MPVSGALLQRKARDFACIMGYDSFVASSGWLQRFKERHDNVGRAVCGESRSVDEAAATTLKRDTDVDLYAAIEMLQATWMSVTATTIANCFRHASFAAAPNARNEPLGRARQEVSASWTALRDAGVVPDSESFCDYVSADAEVVGNGGSSWMTISLRAVNEPDETSDDESVSTVGRKSNRTTAHAAGAAAAAHRGAVISLCSLTTRVARLTPNFPSPSVSALLERCGVPQLQWPPDGADLNPIENIWGLLKKTLASRRLCGGTAEQLWLAVKEEWEALRGRPEIVAALYDSVLRRVGQVVAVAGNFSPH</sequence>
<gene>
    <name evidence="5" type="ORF">HPB48_020208</name>
</gene>
<dbReference type="GO" id="GO:0003677">
    <property type="term" value="F:DNA binding"/>
    <property type="evidence" value="ECO:0007669"/>
    <property type="project" value="UniProtKB-KW"/>
</dbReference>
<evidence type="ECO:0000313" key="6">
    <source>
        <dbReference type="Proteomes" id="UP000821853"/>
    </source>
</evidence>
<dbReference type="SUPFAM" id="SSF46689">
    <property type="entry name" value="Homeodomain-like"/>
    <property type="match status" value="1"/>
</dbReference>
<dbReference type="AlphaFoldDB" id="A0A9J6FEC0"/>
<evidence type="ECO:0000256" key="2">
    <source>
        <dbReference type="ARBA" id="ARBA00023125"/>
    </source>
</evidence>
<dbReference type="Gene3D" id="1.10.10.60">
    <property type="entry name" value="Homeodomain-like"/>
    <property type="match status" value="1"/>
</dbReference>
<feature type="domain" description="HTH CENPB-type" evidence="4">
    <location>
        <begin position="1"/>
        <end position="44"/>
    </location>
</feature>
<dbReference type="GO" id="GO:0005634">
    <property type="term" value="C:nucleus"/>
    <property type="evidence" value="ECO:0007669"/>
    <property type="project" value="UniProtKB-SubCell"/>
</dbReference>
<dbReference type="Proteomes" id="UP000821853">
    <property type="component" value="Chromosome 1"/>
</dbReference>
<reference evidence="5 6" key="1">
    <citation type="journal article" date="2020" name="Cell">
        <title>Large-Scale Comparative Analyses of Tick Genomes Elucidate Their Genetic Diversity and Vector Capacities.</title>
        <authorList>
            <consortium name="Tick Genome and Microbiome Consortium (TIGMIC)"/>
            <person name="Jia N."/>
            <person name="Wang J."/>
            <person name="Shi W."/>
            <person name="Du L."/>
            <person name="Sun Y."/>
            <person name="Zhan W."/>
            <person name="Jiang J.F."/>
            <person name="Wang Q."/>
            <person name="Zhang B."/>
            <person name="Ji P."/>
            <person name="Bell-Sakyi L."/>
            <person name="Cui X.M."/>
            <person name="Yuan T.T."/>
            <person name="Jiang B.G."/>
            <person name="Yang W.F."/>
            <person name="Lam T.T."/>
            <person name="Chang Q.C."/>
            <person name="Ding S.J."/>
            <person name="Wang X.J."/>
            <person name="Zhu J.G."/>
            <person name="Ruan X.D."/>
            <person name="Zhao L."/>
            <person name="Wei J.T."/>
            <person name="Ye R.Z."/>
            <person name="Que T.C."/>
            <person name="Du C.H."/>
            <person name="Zhou Y.H."/>
            <person name="Cheng J.X."/>
            <person name="Dai P.F."/>
            <person name="Guo W.B."/>
            <person name="Han X.H."/>
            <person name="Huang E.J."/>
            <person name="Li L.F."/>
            <person name="Wei W."/>
            <person name="Gao Y.C."/>
            <person name="Liu J.Z."/>
            <person name="Shao H.Z."/>
            <person name="Wang X."/>
            <person name="Wang C.C."/>
            <person name="Yang T.C."/>
            <person name="Huo Q.B."/>
            <person name="Li W."/>
            <person name="Chen H.Y."/>
            <person name="Chen S.E."/>
            <person name="Zhou L.G."/>
            <person name="Ni X.B."/>
            <person name="Tian J.H."/>
            <person name="Sheng Y."/>
            <person name="Liu T."/>
            <person name="Pan Y.S."/>
            <person name="Xia L.Y."/>
            <person name="Li J."/>
            <person name="Zhao F."/>
            <person name="Cao W.C."/>
        </authorList>
    </citation>
    <scope>NUCLEOTIDE SEQUENCE [LARGE SCALE GENOMIC DNA]</scope>
    <source>
        <strain evidence="5">HaeL-2018</strain>
    </source>
</reference>
<dbReference type="OrthoDB" id="9996331at2759"/>
<keyword evidence="2" id="KW-0238">DNA-binding</keyword>
<evidence type="ECO:0000313" key="5">
    <source>
        <dbReference type="EMBL" id="KAH9360729.1"/>
    </source>
</evidence>
<evidence type="ECO:0000256" key="1">
    <source>
        <dbReference type="ARBA" id="ARBA00004123"/>
    </source>
</evidence>
<dbReference type="PROSITE" id="PS51253">
    <property type="entry name" value="HTH_CENPB"/>
    <property type="match status" value="1"/>
</dbReference>
<proteinExistence type="predicted"/>
<dbReference type="Gene3D" id="3.30.420.10">
    <property type="entry name" value="Ribonuclease H-like superfamily/Ribonuclease H"/>
    <property type="match status" value="1"/>
</dbReference>
<dbReference type="InterPro" id="IPR009057">
    <property type="entry name" value="Homeodomain-like_sf"/>
</dbReference>
<protein>
    <recommendedName>
        <fullName evidence="4">HTH CENPB-type domain-containing protein</fullName>
    </recommendedName>
</protein>
<comment type="caution">
    <text evidence="5">The sequence shown here is derived from an EMBL/GenBank/DDBJ whole genome shotgun (WGS) entry which is preliminary data.</text>
</comment>
<dbReference type="VEuPathDB" id="VectorBase:HLOH_050369"/>
<dbReference type="InterPro" id="IPR036397">
    <property type="entry name" value="RNaseH_sf"/>
</dbReference>
<evidence type="ECO:0000256" key="3">
    <source>
        <dbReference type="SAM" id="MobiDB-lite"/>
    </source>
</evidence>
<feature type="compositionally biased region" description="Acidic residues" evidence="3">
    <location>
        <begin position="161"/>
        <end position="170"/>
    </location>
</feature>